<reference evidence="2" key="1">
    <citation type="submission" date="2014-09" db="EMBL/GenBank/DDBJ databases">
        <authorList>
            <person name="Magalhaes I.L.F."/>
            <person name="Oliveira U."/>
            <person name="Santos F.R."/>
            <person name="Vidigal T.H.D.A."/>
            <person name="Brescovit A.D."/>
            <person name="Santos A.J."/>
        </authorList>
    </citation>
    <scope>NUCLEOTIDE SEQUENCE</scope>
    <source>
        <tissue evidence="2">Shoot tissue taken approximately 20 cm above the soil surface</tissue>
    </source>
</reference>
<dbReference type="AlphaFoldDB" id="A0A0A9EM47"/>
<organism evidence="2">
    <name type="scientific">Arundo donax</name>
    <name type="common">Giant reed</name>
    <name type="synonym">Donax arundinaceus</name>
    <dbReference type="NCBI Taxonomy" id="35708"/>
    <lineage>
        <taxon>Eukaryota</taxon>
        <taxon>Viridiplantae</taxon>
        <taxon>Streptophyta</taxon>
        <taxon>Embryophyta</taxon>
        <taxon>Tracheophyta</taxon>
        <taxon>Spermatophyta</taxon>
        <taxon>Magnoliopsida</taxon>
        <taxon>Liliopsida</taxon>
        <taxon>Poales</taxon>
        <taxon>Poaceae</taxon>
        <taxon>PACMAD clade</taxon>
        <taxon>Arundinoideae</taxon>
        <taxon>Arundineae</taxon>
        <taxon>Arundo</taxon>
    </lineage>
</organism>
<evidence type="ECO:0000256" key="1">
    <source>
        <dbReference type="SAM" id="SignalP"/>
    </source>
</evidence>
<name>A0A0A9EM47_ARUDO</name>
<protein>
    <submittedName>
        <fullName evidence="2">Uncharacterized protein</fullName>
    </submittedName>
</protein>
<dbReference type="EMBL" id="GBRH01200808">
    <property type="protein sequence ID" value="JAD97087.1"/>
    <property type="molecule type" value="Transcribed_RNA"/>
</dbReference>
<feature type="signal peptide" evidence="1">
    <location>
        <begin position="1"/>
        <end position="18"/>
    </location>
</feature>
<evidence type="ECO:0000313" key="2">
    <source>
        <dbReference type="EMBL" id="JAD97087.1"/>
    </source>
</evidence>
<keyword evidence="1" id="KW-0732">Signal</keyword>
<accession>A0A0A9EM47</accession>
<dbReference type="PROSITE" id="PS51257">
    <property type="entry name" value="PROKAR_LIPOPROTEIN"/>
    <property type="match status" value="1"/>
</dbReference>
<reference evidence="2" key="2">
    <citation type="journal article" date="2015" name="Data Brief">
        <title>Shoot transcriptome of the giant reed, Arundo donax.</title>
        <authorList>
            <person name="Barrero R.A."/>
            <person name="Guerrero F.D."/>
            <person name="Moolhuijzen P."/>
            <person name="Goolsby J.A."/>
            <person name="Tidwell J."/>
            <person name="Bellgard S.E."/>
            <person name="Bellgard M.I."/>
        </authorList>
    </citation>
    <scope>NUCLEOTIDE SEQUENCE</scope>
    <source>
        <tissue evidence="2">Shoot tissue taken approximately 20 cm above the soil surface</tissue>
    </source>
</reference>
<proteinExistence type="predicted"/>
<sequence length="45" mass="5206">MLRLGSVFILLCVSNILFYSCHYPPCHVTGDSTRVSQHSCHRWLK</sequence>
<feature type="chain" id="PRO_5002064382" evidence="1">
    <location>
        <begin position="19"/>
        <end position="45"/>
    </location>
</feature>